<dbReference type="EMBL" id="NKXS01007654">
    <property type="protein sequence ID" value="PIM99336.1"/>
    <property type="molecule type" value="Genomic_DNA"/>
</dbReference>
<keyword evidence="2" id="KW-0433">Leucine-rich repeat</keyword>
<evidence type="ECO:0000313" key="12">
    <source>
        <dbReference type="Proteomes" id="UP000231279"/>
    </source>
</evidence>
<dbReference type="InterPro" id="IPR038005">
    <property type="entry name" value="RX-like_CC"/>
</dbReference>
<evidence type="ECO:0000256" key="6">
    <source>
        <dbReference type="ARBA" id="ARBA00022840"/>
    </source>
</evidence>
<dbReference type="Pfam" id="PF23559">
    <property type="entry name" value="WHD_DRP"/>
    <property type="match status" value="1"/>
</dbReference>
<keyword evidence="3" id="KW-0677">Repeat</keyword>
<dbReference type="PANTHER" id="PTHR23155:SF1238">
    <property type="entry name" value="TOMV SUSCEPTIBLE PROTEIN TM-2"/>
    <property type="match status" value="1"/>
</dbReference>
<dbReference type="GO" id="GO:0005524">
    <property type="term" value="F:ATP binding"/>
    <property type="evidence" value="ECO:0007669"/>
    <property type="project" value="UniProtKB-KW"/>
</dbReference>
<dbReference type="PANTHER" id="PTHR23155">
    <property type="entry name" value="DISEASE RESISTANCE PROTEIN RP"/>
    <property type="match status" value="1"/>
</dbReference>
<keyword evidence="6" id="KW-0067">ATP-binding</keyword>
<dbReference type="InterPro" id="IPR055414">
    <property type="entry name" value="LRR_R13L4/SHOC2-like"/>
</dbReference>
<dbReference type="InterPro" id="IPR032675">
    <property type="entry name" value="LRR_dom_sf"/>
</dbReference>
<evidence type="ECO:0000259" key="9">
    <source>
        <dbReference type="Pfam" id="PF23559"/>
    </source>
</evidence>
<evidence type="ECO:0000313" key="11">
    <source>
        <dbReference type="EMBL" id="PIM99336.1"/>
    </source>
</evidence>
<evidence type="ECO:0000256" key="5">
    <source>
        <dbReference type="ARBA" id="ARBA00022821"/>
    </source>
</evidence>
<dbReference type="Pfam" id="PF18052">
    <property type="entry name" value="Rx_N"/>
    <property type="match status" value="1"/>
</dbReference>
<dbReference type="AlphaFoldDB" id="A0A2G9G1Y6"/>
<dbReference type="STRING" id="429701.A0A2G9G1Y6"/>
<dbReference type="OrthoDB" id="912405at2759"/>
<dbReference type="Gene3D" id="1.10.8.430">
    <property type="entry name" value="Helical domain of apoptotic protease-activating factors"/>
    <property type="match status" value="1"/>
</dbReference>
<dbReference type="SUPFAM" id="SSF52058">
    <property type="entry name" value="L domain-like"/>
    <property type="match status" value="1"/>
</dbReference>
<dbReference type="Gene3D" id="1.10.10.10">
    <property type="entry name" value="Winged helix-like DNA-binding domain superfamily/Winged helix DNA-binding domain"/>
    <property type="match status" value="1"/>
</dbReference>
<comment type="similarity">
    <text evidence="1">Belongs to the disease resistance NB-LRR family.</text>
</comment>
<keyword evidence="12" id="KW-1185">Reference proteome</keyword>
<keyword evidence="5" id="KW-0611">Plant defense</keyword>
<feature type="domain" description="Disease resistance protein winged helix" evidence="9">
    <location>
        <begin position="408"/>
        <end position="478"/>
    </location>
</feature>
<dbReference type="InterPro" id="IPR044974">
    <property type="entry name" value="Disease_R_plants"/>
</dbReference>
<proteinExistence type="inferred from homology"/>
<accession>A0A2G9G1Y6</accession>
<evidence type="ECO:0000256" key="2">
    <source>
        <dbReference type="ARBA" id="ARBA00022614"/>
    </source>
</evidence>
<dbReference type="GO" id="GO:0051607">
    <property type="term" value="P:defense response to virus"/>
    <property type="evidence" value="ECO:0007669"/>
    <property type="project" value="UniProtKB-ARBA"/>
</dbReference>
<dbReference type="InterPro" id="IPR036388">
    <property type="entry name" value="WH-like_DNA-bd_sf"/>
</dbReference>
<name>A0A2G9G1Y6_9LAMI</name>
<evidence type="ECO:0000256" key="1">
    <source>
        <dbReference type="ARBA" id="ARBA00008894"/>
    </source>
</evidence>
<dbReference type="CDD" id="cd14798">
    <property type="entry name" value="RX-CC_like"/>
    <property type="match status" value="1"/>
</dbReference>
<comment type="caution">
    <text evidence="11">The sequence shown here is derived from an EMBL/GenBank/DDBJ whole genome shotgun (WGS) entry which is preliminary data.</text>
</comment>
<protein>
    <submittedName>
        <fullName evidence="11">Apoptotic ATPase</fullName>
    </submittedName>
</protein>
<evidence type="ECO:0000259" key="8">
    <source>
        <dbReference type="Pfam" id="PF18052"/>
    </source>
</evidence>
<dbReference type="Proteomes" id="UP000231279">
    <property type="component" value="Unassembled WGS sequence"/>
</dbReference>
<dbReference type="InterPro" id="IPR058922">
    <property type="entry name" value="WHD_DRP"/>
</dbReference>
<dbReference type="Pfam" id="PF23598">
    <property type="entry name" value="LRR_14"/>
    <property type="match status" value="1"/>
</dbReference>
<evidence type="ECO:0000256" key="4">
    <source>
        <dbReference type="ARBA" id="ARBA00022741"/>
    </source>
</evidence>
<dbReference type="InterPro" id="IPR041118">
    <property type="entry name" value="Rx_N"/>
</dbReference>
<dbReference type="Gene3D" id="1.20.5.4130">
    <property type="match status" value="1"/>
</dbReference>
<feature type="domain" description="Disease resistance N-terminal" evidence="8">
    <location>
        <begin position="10"/>
        <end position="94"/>
    </location>
</feature>
<evidence type="ECO:0000259" key="10">
    <source>
        <dbReference type="Pfam" id="PF23598"/>
    </source>
</evidence>
<keyword evidence="4" id="KW-0547">Nucleotide-binding</keyword>
<dbReference type="Gene3D" id="3.80.10.10">
    <property type="entry name" value="Ribonuclease Inhibitor"/>
    <property type="match status" value="1"/>
</dbReference>
<dbReference type="PRINTS" id="PR00364">
    <property type="entry name" value="DISEASERSIST"/>
</dbReference>
<evidence type="ECO:0000259" key="7">
    <source>
        <dbReference type="Pfam" id="PF00931"/>
    </source>
</evidence>
<feature type="domain" description="Disease resistance R13L4/SHOC-2-like LRR" evidence="10">
    <location>
        <begin position="545"/>
        <end position="830"/>
    </location>
</feature>
<dbReference type="InterPro" id="IPR027417">
    <property type="entry name" value="P-loop_NTPase"/>
</dbReference>
<dbReference type="Gene3D" id="3.40.50.300">
    <property type="entry name" value="P-loop containing nucleotide triphosphate hydrolases"/>
    <property type="match status" value="1"/>
</dbReference>
<dbReference type="GO" id="GO:0098542">
    <property type="term" value="P:defense response to other organism"/>
    <property type="evidence" value="ECO:0007669"/>
    <property type="project" value="TreeGrafter"/>
</dbReference>
<dbReference type="FunFam" id="1.10.10.10:FF:000322">
    <property type="entry name" value="Probable disease resistance protein At1g63360"/>
    <property type="match status" value="1"/>
</dbReference>
<feature type="domain" description="NB-ARC" evidence="7">
    <location>
        <begin position="168"/>
        <end position="323"/>
    </location>
</feature>
<sequence>MADAAIVSAVINKAVEMGANMMMKESSRLSWLQEDIEWLKLEMKLMQGYLENAEAKKDTNPILINLMKGIRDLVHDVEDILDIYLPRIESHRSSGLLKMMSTCSLPYYWTSSEFSWEIEKIKKRVEGIDADRTRYGIVENISGTDDVSNVDPRTTKLHVDDPIIVGFEKDIEELKSKLEEHPFVSIVGMAGLGKTTLAKKVFKGIKDGFDCSVSISISQNPNIKNLMQDIAKKVGLDKEKREENLEENLYSFLHGKRYVIFLDDIWDNEAWDSLKGCFPIDSKSASRILITSRNTGVGRYIGGENSLHKMHPFDDLTSWKLFSGLIDIPSLELEMIGKQIVKKCGGVPLAIALIVGMLREREMSKFSWNGVLHSIGENARDKCSQILGLSYRDLPTFLKPCFLYFGNFPEDYEFSAPKVIRLWMGEKFIPRVGGDWEPEDVGADYISKLEARNLIQVVKRGCDGRVKKFRVHDLLHSLCVNMGREIDFLNTDDHLESSSAKRVHRLSVHYHSIAENEKLIFQMTKLRALFHFKFDKKIEIKCLDNMLGRFKLLQVLKLVAFVFKDVRIPSQIGSLSRLNYLEIDSKSQVKIPSSIRDLEKLQTFDLRGCVYGVELPIGIWKMEQLRHLLLRYFHIDSSLMRLLCKYQQVQVLLPNLQTLSRISCFDLQPAWLFKFRNLRKLELEDVTPEIMEVLCAPEPISKKQEVLSLWGRQPPDFMNRRVSLAKYERLMKLTIVNMQMDQLPELPPSLIKLTLEWTRLIEDPMKILKNLPKLKILHLNDYSYFGSKMDCSGADSFPQLEILHLDGLYYLEELIEGEEMGMPKLQQLIIKGCPRLVRIPDRLQELQMKN</sequence>
<reference evidence="12" key="1">
    <citation type="journal article" date="2018" name="Gigascience">
        <title>Genome assembly of the Pink Ipe (Handroanthus impetiginosus, Bignoniaceae), a highly valued, ecologically keystone Neotropical timber forest tree.</title>
        <authorList>
            <person name="Silva-Junior O.B."/>
            <person name="Grattapaglia D."/>
            <person name="Novaes E."/>
            <person name="Collevatti R.G."/>
        </authorList>
    </citation>
    <scope>NUCLEOTIDE SEQUENCE [LARGE SCALE GENOMIC DNA]</scope>
    <source>
        <strain evidence="12">cv. UFG-1</strain>
    </source>
</reference>
<dbReference type="InterPro" id="IPR002182">
    <property type="entry name" value="NB-ARC"/>
</dbReference>
<organism evidence="11 12">
    <name type="scientific">Handroanthus impetiginosus</name>
    <dbReference type="NCBI Taxonomy" id="429701"/>
    <lineage>
        <taxon>Eukaryota</taxon>
        <taxon>Viridiplantae</taxon>
        <taxon>Streptophyta</taxon>
        <taxon>Embryophyta</taxon>
        <taxon>Tracheophyta</taxon>
        <taxon>Spermatophyta</taxon>
        <taxon>Magnoliopsida</taxon>
        <taxon>eudicotyledons</taxon>
        <taxon>Gunneridae</taxon>
        <taxon>Pentapetalae</taxon>
        <taxon>asterids</taxon>
        <taxon>lamiids</taxon>
        <taxon>Lamiales</taxon>
        <taxon>Bignoniaceae</taxon>
        <taxon>Crescentiina</taxon>
        <taxon>Tabebuia alliance</taxon>
        <taxon>Handroanthus</taxon>
    </lineage>
</organism>
<dbReference type="GO" id="GO:0043531">
    <property type="term" value="F:ADP binding"/>
    <property type="evidence" value="ECO:0007669"/>
    <property type="project" value="InterPro"/>
</dbReference>
<gene>
    <name evidence="11" type="ORF">CDL12_28173</name>
</gene>
<evidence type="ECO:0000256" key="3">
    <source>
        <dbReference type="ARBA" id="ARBA00022737"/>
    </source>
</evidence>
<dbReference type="SUPFAM" id="SSF52540">
    <property type="entry name" value="P-loop containing nucleoside triphosphate hydrolases"/>
    <property type="match status" value="1"/>
</dbReference>
<dbReference type="Pfam" id="PF00931">
    <property type="entry name" value="NB-ARC"/>
    <property type="match status" value="1"/>
</dbReference>
<dbReference type="FunFam" id="3.40.50.300:FF:001091">
    <property type="entry name" value="Probable disease resistance protein At1g61300"/>
    <property type="match status" value="1"/>
</dbReference>
<dbReference type="InterPro" id="IPR042197">
    <property type="entry name" value="Apaf_helical"/>
</dbReference>